<reference evidence="2 3" key="1">
    <citation type="journal article" date="2018" name="PLoS Genet.">
        <title>Repeat elements organise 3D genome structure and mediate transcription in the filamentous fungus Epichloe festucae.</title>
        <authorList>
            <person name="Winter D.J."/>
            <person name="Ganley A.R.D."/>
            <person name="Young C.A."/>
            <person name="Liachko I."/>
            <person name="Schardl C.L."/>
            <person name="Dupont P.Y."/>
            <person name="Berry D."/>
            <person name="Ram A."/>
            <person name="Scott B."/>
            <person name="Cox M.P."/>
        </authorList>
    </citation>
    <scope>NUCLEOTIDE SEQUENCE [LARGE SCALE GENOMIC DNA]</scope>
    <source>
        <strain evidence="2 3">Fl1</strain>
    </source>
</reference>
<evidence type="ECO:0000259" key="1">
    <source>
        <dbReference type="Pfam" id="PF07478"/>
    </source>
</evidence>
<dbReference type="Pfam" id="PF07478">
    <property type="entry name" value="Dala_Dala_lig_C"/>
    <property type="match status" value="1"/>
</dbReference>
<protein>
    <recommendedName>
        <fullName evidence="1">D-alanine--D-alanine ligase C-terminal domain-containing protein</fullName>
    </recommendedName>
</protein>
<gene>
    <name evidence="2" type="ORF">C2857_006442</name>
</gene>
<keyword evidence="3" id="KW-1185">Reference proteome</keyword>
<evidence type="ECO:0000313" key="3">
    <source>
        <dbReference type="Proteomes" id="UP000594364"/>
    </source>
</evidence>
<dbReference type="Gene3D" id="3.40.50.150">
    <property type="entry name" value="Vaccinia Virus protein VP39"/>
    <property type="match status" value="1"/>
</dbReference>
<organism evidence="2 3">
    <name type="scientific">Epichloe festucae (strain Fl1)</name>
    <dbReference type="NCBI Taxonomy" id="877507"/>
    <lineage>
        <taxon>Eukaryota</taxon>
        <taxon>Fungi</taxon>
        <taxon>Dikarya</taxon>
        <taxon>Ascomycota</taxon>
        <taxon>Pezizomycotina</taxon>
        <taxon>Sordariomycetes</taxon>
        <taxon>Hypocreomycetidae</taxon>
        <taxon>Hypocreales</taxon>
        <taxon>Clavicipitaceae</taxon>
        <taxon>Epichloe</taxon>
    </lineage>
</organism>
<dbReference type="InterPro" id="IPR011095">
    <property type="entry name" value="Dala_Dala_lig_C"/>
</dbReference>
<feature type="domain" description="D-alanine--D-alanine ligase C-terminal" evidence="1">
    <location>
        <begin position="215"/>
        <end position="330"/>
    </location>
</feature>
<dbReference type="EMBL" id="CP031386">
    <property type="protein sequence ID" value="QPG97517.1"/>
    <property type="molecule type" value="Genomic_DNA"/>
</dbReference>
<dbReference type="PANTHER" id="PTHR23132:SF23">
    <property type="entry name" value="D-ALANINE--D-ALANINE LIGASE B"/>
    <property type="match status" value="1"/>
</dbReference>
<dbReference type="AlphaFoldDB" id="A0A7S9KQ33"/>
<accession>A0A7S9KQ33</accession>
<dbReference type="OrthoDB" id="66144at2759"/>
<dbReference type="CDD" id="cd02440">
    <property type="entry name" value="AdoMet_MTases"/>
    <property type="match status" value="1"/>
</dbReference>
<dbReference type="PANTHER" id="PTHR23132">
    <property type="entry name" value="D-ALANINE--D-ALANINE LIGASE"/>
    <property type="match status" value="1"/>
</dbReference>
<dbReference type="SUPFAM" id="SSF53335">
    <property type="entry name" value="S-adenosyl-L-methionine-dependent methyltransferases"/>
    <property type="match status" value="1"/>
</dbReference>
<sequence>MPPAFSQKLAHLMPQRLAANIKSKAATMRICVFQSSYEGSGSVLQEVDNVPSQPGAFTSQHKFETRFIHKDKAQQEIDAAVAEGFDFYFTFLWGTLDDPVAGILASRYFESLGLPSCGIRSWERSKTKNDFYKTARLHGAPRVPGVDRFPLFVKPANGCASQLIDENSVCHNQEELDVALRHISTSLLEARIRRAHALGIEDPIEYASSYDCLGRDSDDIVVQEYIEGRDYTCSVVEMGQSCIALAPVVYSMKQPANKESFMTFDRKFDEETYIELLQKRENPMLFERLQQVAIEAFMVSDCKGSNMGCDVDLRATPTGEVFAIEVNPQPTAFLPTGAYQDLPIIHSLPGGHPAVINIFIANYMLRHPGQWDHESKIASTYDDFAPNYDTGVEGSAIPASVKRLADRFEFSGTVLDLGCGTGLFGRVLAESKKSSSLAASKQKFRLLGCDISSVMLETCRTLGFYDVLYLASMEATLLKISNSDYAKNVEHITCFSTIHHLRPEMFSFVMVLCFVLANRSITISVDEIPDTYNEKLKRKGLDFMHSINHLANMDAFGVPKGWRLVSREREYSWTSPATGDRVNTTYFRFERVDVDDRDVMIKGPELPIN</sequence>
<dbReference type="Proteomes" id="UP000594364">
    <property type="component" value="Chromosome 2"/>
</dbReference>
<name>A0A7S9KQ33_EPIFF</name>
<dbReference type="Gene3D" id="3.30.470.20">
    <property type="entry name" value="ATP-grasp fold, B domain"/>
    <property type="match status" value="1"/>
</dbReference>
<dbReference type="GO" id="GO:0008716">
    <property type="term" value="F:D-alanine-D-alanine ligase activity"/>
    <property type="evidence" value="ECO:0007669"/>
    <property type="project" value="InterPro"/>
</dbReference>
<evidence type="ECO:0000313" key="2">
    <source>
        <dbReference type="EMBL" id="QPG97517.1"/>
    </source>
</evidence>
<proteinExistence type="predicted"/>
<dbReference type="InterPro" id="IPR029063">
    <property type="entry name" value="SAM-dependent_MTases_sf"/>
</dbReference>
<dbReference type="SUPFAM" id="SSF56059">
    <property type="entry name" value="Glutathione synthetase ATP-binding domain-like"/>
    <property type="match status" value="1"/>
</dbReference>